<organism evidence="1 2">
    <name type="scientific">Ceratopteris richardii</name>
    <name type="common">Triangle waterfern</name>
    <dbReference type="NCBI Taxonomy" id="49495"/>
    <lineage>
        <taxon>Eukaryota</taxon>
        <taxon>Viridiplantae</taxon>
        <taxon>Streptophyta</taxon>
        <taxon>Embryophyta</taxon>
        <taxon>Tracheophyta</taxon>
        <taxon>Polypodiopsida</taxon>
        <taxon>Polypodiidae</taxon>
        <taxon>Polypodiales</taxon>
        <taxon>Pteridineae</taxon>
        <taxon>Pteridaceae</taxon>
        <taxon>Parkerioideae</taxon>
        <taxon>Ceratopteris</taxon>
    </lineage>
</organism>
<sequence length="179" mass="20556">MSVEAATAPADPFEEPVSDLSGLLGKHIMYTYTNGWSYELYYKNSETIDYHVRSGPIQGRMVKGQKATIKRFKTARRSHGSPVYMVSWVEPTGTCVTQVLNVHDLEVNTTIFFPDWVMKEPQKTVCFLNDHLDEIHGYRNRGPTYPIHPKVMFGKMFFVEDCPLNDENIINLHTPTPMR</sequence>
<gene>
    <name evidence="1" type="ORF">KP509_26G002600</name>
</gene>
<evidence type="ECO:0000313" key="1">
    <source>
        <dbReference type="EMBL" id="KAH7295992.1"/>
    </source>
</evidence>
<dbReference type="PANTHER" id="PTHR40087:SF1">
    <property type="entry name" value="PHENOLIC ACID DECARBOXYLASE PADC"/>
    <property type="match status" value="1"/>
</dbReference>
<protein>
    <recommendedName>
        <fullName evidence="3">Phenolic acid decarboxylase</fullName>
    </recommendedName>
</protein>
<name>A0A8T2RHK7_CERRI</name>
<dbReference type="Gene3D" id="2.40.128.20">
    <property type="match status" value="1"/>
</dbReference>
<dbReference type="EMBL" id="CM035431">
    <property type="protein sequence ID" value="KAH7295992.1"/>
    <property type="molecule type" value="Genomic_DNA"/>
</dbReference>
<dbReference type="InterPro" id="IPR012674">
    <property type="entry name" value="Calycin"/>
</dbReference>
<dbReference type="SMR" id="A0A8T2RHK7"/>
<comment type="caution">
    <text evidence="1">The sequence shown here is derived from an EMBL/GenBank/DDBJ whole genome shotgun (WGS) entry which is preliminary data.</text>
</comment>
<accession>A0A8T2RHK7</accession>
<proteinExistence type="predicted"/>
<dbReference type="Proteomes" id="UP000825935">
    <property type="component" value="Chromosome 26"/>
</dbReference>
<dbReference type="OrthoDB" id="408339at2759"/>
<dbReference type="InterPro" id="IPR008729">
    <property type="entry name" value="PA_de_COase"/>
</dbReference>
<dbReference type="GO" id="GO:0016831">
    <property type="term" value="F:carboxy-lyase activity"/>
    <property type="evidence" value="ECO:0007669"/>
    <property type="project" value="InterPro"/>
</dbReference>
<dbReference type="AlphaFoldDB" id="A0A8T2RHK7"/>
<dbReference type="PANTHER" id="PTHR40087">
    <property type="entry name" value="PHENOLIC ACID DECARBOXYLASE PADC"/>
    <property type="match status" value="1"/>
</dbReference>
<evidence type="ECO:0008006" key="3">
    <source>
        <dbReference type="Google" id="ProtNLM"/>
    </source>
</evidence>
<dbReference type="Pfam" id="PF05870">
    <property type="entry name" value="PA_decarbox"/>
    <property type="match status" value="1"/>
</dbReference>
<dbReference type="SUPFAM" id="SSF50814">
    <property type="entry name" value="Lipocalins"/>
    <property type="match status" value="1"/>
</dbReference>
<keyword evidence="2" id="KW-1185">Reference proteome</keyword>
<evidence type="ECO:0000313" key="2">
    <source>
        <dbReference type="Proteomes" id="UP000825935"/>
    </source>
</evidence>
<reference evidence="1" key="1">
    <citation type="submission" date="2021-08" db="EMBL/GenBank/DDBJ databases">
        <title>WGS assembly of Ceratopteris richardii.</title>
        <authorList>
            <person name="Marchant D.B."/>
            <person name="Chen G."/>
            <person name="Jenkins J."/>
            <person name="Shu S."/>
            <person name="Leebens-Mack J."/>
            <person name="Grimwood J."/>
            <person name="Schmutz J."/>
            <person name="Soltis P."/>
            <person name="Soltis D."/>
            <person name="Chen Z.-H."/>
        </authorList>
    </citation>
    <scope>NUCLEOTIDE SEQUENCE</scope>
    <source>
        <strain evidence="1">Whitten #5841</strain>
        <tissue evidence="1">Leaf</tissue>
    </source>
</reference>